<dbReference type="HOGENOM" id="CLU_1340692_0_0_2"/>
<protein>
    <submittedName>
        <fullName evidence="4">Polysaccharide deacetylase</fullName>
    </submittedName>
</protein>
<dbReference type="InterPro" id="IPR011330">
    <property type="entry name" value="Glyco_hydro/deAcase_b/a-brl"/>
</dbReference>
<proteinExistence type="predicted"/>
<dbReference type="GO" id="GO:0016810">
    <property type="term" value="F:hydrolase activity, acting on carbon-nitrogen (but not peptide) bonds"/>
    <property type="evidence" value="ECO:0007669"/>
    <property type="project" value="InterPro"/>
</dbReference>
<dbReference type="Pfam" id="PF01522">
    <property type="entry name" value="Polysacc_deac_1"/>
    <property type="match status" value="1"/>
</dbReference>
<accession>D5U149</accession>
<dbReference type="Gene3D" id="3.20.20.370">
    <property type="entry name" value="Glycoside hydrolase/deacetylase"/>
    <property type="match status" value="1"/>
</dbReference>
<dbReference type="STRING" id="633148.Tagg_0575"/>
<dbReference type="OrthoDB" id="10436at2157"/>
<dbReference type="GO" id="GO:0005975">
    <property type="term" value="P:carbohydrate metabolic process"/>
    <property type="evidence" value="ECO:0007669"/>
    <property type="project" value="InterPro"/>
</dbReference>
<evidence type="ECO:0000259" key="3">
    <source>
        <dbReference type="PROSITE" id="PS51677"/>
    </source>
</evidence>
<dbReference type="AlphaFoldDB" id="D5U149"/>
<comment type="subcellular location">
    <subcellularLocation>
        <location evidence="1">Secreted</location>
    </subcellularLocation>
</comment>
<evidence type="ECO:0000313" key="4">
    <source>
        <dbReference type="EMBL" id="ADG90849.1"/>
    </source>
</evidence>
<dbReference type="PANTHER" id="PTHR34216">
    <property type="match status" value="1"/>
</dbReference>
<evidence type="ECO:0000256" key="1">
    <source>
        <dbReference type="ARBA" id="ARBA00004613"/>
    </source>
</evidence>
<dbReference type="Proteomes" id="UP000002376">
    <property type="component" value="Chromosome"/>
</dbReference>
<reference key="3">
    <citation type="submission" date="2010-02" db="EMBL/GenBank/DDBJ databases">
        <title>Complete genome sequence of Thermosphaera aggregans type strain (M11TL).</title>
        <authorList>
            <consortium name="US DOE Joint Genome Institute (JGI-PGF)"/>
            <person name="Spring S."/>
            <person name="Lapidus A."/>
            <person name="Munk C."/>
            <person name="Schroeder M."/>
            <person name="Glavina Del Rio T."/>
            <person name="Tice H."/>
            <person name="Copeland A."/>
            <person name="Cheng J.-F."/>
            <person name="Lucas S."/>
            <person name="Chen F."/>
            <person name="Nolan M."/>
            <person name="Bruce D."/>
            <person name="Goodwin L."/>
            <person name="Pitluck S."/>
            <person name="Ivanova N."/>
            <person name="Mavromatis K."/>
            <person name="Ovchinnikova G."/>
            <person name="Pati A."/>
            <person name="Chen A."/>
            <person name="Palaniappan K."/>
            <person name="Land M."/>
            <person name="Hauser L."/>
            <person name="Chang Y.-J."/>
            <person name="Jeffries C.C."/>
            <person name="Brettin T."/>
            <person name="Detter J.C."/>
            <person name="Tapia R."/>
            <person name="Han C."/>
            <person name="Chain P."/>
            <person name="Heimerl T."/>
            <person name="Weik F."/>
            <person name="Goker M."/>
            <person name="Rachel R."/>
            <person name="Bristow J."/>
            <person name="Eisen J.A."/>
            <person name="Markowitz V."/>
            <person name="Hugenholtz P."/>
            <person name="Kyrpides N.C."/>
            <person name="Klenk H.-P."/>
        </authorList>
    </citation>
    <scope>NUCLEOTIDE SEQUENCE</scope>
    <source>
        <strain>DSM 11486</strain>
    </source>
</reference>
<dbReference type="PANTHER" id="PTHR34216:SF3">
    <property type="entry name" value="POLY-BETA-1,6-N-ACETYL-D-GLUCOSAMINE N-DEACETYLASE"/>
    <property type="match status" value="1"/>
</dbReference>
<dbReference type="PROSITE" id="PS51677">
    <property type="entry name" value="NODB"/>
    <property type="match status" value="1"/>
</dbReference>
<feature type="domain" description="NodB homology" evidence="3">
    <location>
        <begin position="1"/>
        <end position="215"/>
    </location>
</feature>
<dbReference type="GO" id="GO:0005576">
    <property type="term" value="C:extracellular region"/>
    <property type="evidence" value="ECO:0007669"/>
    <property type="project" value="UniProtKB-SubCell"/>
</dbReference>
<organism evidence="4 5">
    <name type="scientific">Thermosphaera aggregans (strain DSM 11486 / M11TL)</name>
    <dbReference type="NCBI Taxonomy" id="633148"/>
    <lineage>
        <taxon>Archaea</taxon>
        <taxon>Thermoproteota</taxon>
        <taxon>Thermoprotei</taxon>
        <taxon>Desulfurococcales</taxon>
        <taxon>Desulfurococcaceae</taxon>
        <taxon>Thermosphaera</taxon>
    </lineage>
</organism>
<dbReference type="GeneID" id="9165589"/>
<keyword evidence="5" id="KW-1185">Reference proteome</keyword>
<dbReference type="InterPro" id="IPR002509">
    <property type="entry name" value="NODB_dom"/>
</dbReference>
<dbReference type="KEGG" id="tag:Tagg_0575"/>
<keyword evidence="2" id="KW-0732">Signal</keyword>
<name>D5U149_THEAM</name>
<evidence type="ECO:0000313" key="5">
    <source>
        <dbReference type="Proteomes" id="UP000002376"/>
    </source>
</evidence>
<evidence type="ECO:0000256" key="2">
    <source>
        <dbReference type="ARBA" id="ARBA00022729"/>
    </source>
</evidence>
<dbReference type="CDD" id="cd10967">
    <property type="entry name" value="CE4_GLA_like_6s"/>
    <property type="match status" value="1"/>
</dbReference>
<dbReference type="InterPro" id="IPR051398">
    <property type="entry name" value="Polysacch_Deacetylase"/>
</dbReference>
<reference evidence="4 5" key="1">
    <citation type="journal article" date="2010" name="Stand. Genomic Sci.">
        <title>Complete genome sequence of Thermosphaera aggregans type strain (M11TL).</title>
        <authorList>
            <person name="Spring S."/>
            <person name="Rachel R."/>
            <person name="Lapidus A."/>
            <person name="Davenport K."/>
            <person name="Tice H."/>
            <person name="Copeland A."/>
            <person name="Cheng J.F."/>
            <person name="Lucas S."/>
            <person name="Chen F."/>
            <person name="Nolan M."/>
            <person name="Bruce D."/>
            <person name="Goodwin L."/>
            <person name="Pitluck S."/>
            <person name="Ivanova N."/>
            <person name="Mavromatis K."/>
            <person name="Ovchinnikova G."/>
            <person name="Pati A."/>
            <person name="Chen A."/>
            <person name="Palaniappan K."/>
            <person name="Land M."/>
            <person name="Hauser L."/>
            <person name="Chang Y.J."/>
            <person name="Jeffries C.C."/>
            <person name="Brettin T."/>
            <person name="Detter J.C."/>
            <person name="Tapia R."/>
            <person name="Han C."/>
            <person name="Heimerl T."/>
            <person name="Weikl F."/>
            <person name="Brambilla E."/>
            <person name="Goker M."/>
            <person name="Bristow J."/>
            <person name="Eisen J.A."/>
            <person name="Markowitz V."/>
            <person name="Hugenholtz P."/>
            <person name="Kyrpides N.C."/>
            <person name="Klenk H.P."/>
        </authorList>
    </citation>
    <scope>NUCLEOTIDE SEQUENCE [LARGE SCALE GENOMIC DNA]</scope>
    <source>
        <strain evidence="5">DSM 11486 / M11TL</strain>
    </source>
</reference>
<dbReference type="SUPFAM" id="SSF88713">
    <property type="entry name" value="Glycoside hydrolase/deacetylase"/>
    <property type="match status" value="1"/>
</dbReference>
<sequence length="215" mass="24902">MKIAVTFDDAYKRQYYVAALLASRGIKTTFFVPTCLEKHPVDAEPLLSLQEVKEISRMGHEIGIHGCRHINLSSASYNEVLREVRDSKELLEEATGREVYGFAYPYGFYNSKIIDLVKQYYEYAVTVHLKHIKSCKKLVYTSRIDGHDRYTLCRLAPKSLFYAALKLLSNSAMKAEEVKIILVFHDEEPWLITTMLNIFRKIFNARFYTVKELLG</sequence>
<gene>
    <name evidence="4" type="ordered locus">Tagg_0575</name>
</gene>
<dbReference type="EMBL" id="CP001939">
    <property type="protein sequence ID" value="ADG90849.1"/>
    <property type="molecule type" value="Genomic_DNA"/>
</dbReference>
<dbReference type="eggNOG" id="arCOG02878">
    <property type="taxonomic scope" value="Archaea"/>
</dbReference>
<reference evidence="5" key="2">
    <citation type="journal article" date="2010" name="Stand. Genomic Sci.">
        <title>Complete genome sequence of Thermosphaera aggregans type strain (M11TLT).</title>
        <authorList>
            <person name="Spring S."/>
            <person name="Rachel R."/>
            <person name="Lapidus A."/>
            <person name="Davenport K."/>
            <person name="Tice H."/>
            <person name="Copeland A."/>
            <person name="Cheng J.-F."/>
            <person name="Lucas S."/>
            <person name="Chen F."/>
            <person name="Nolan M."/>
            <person name="Bruce D."/>
            <person name="Goodwin L."/>
            <person name="Pitluck S."/>
            <person name="Ivanova N."/>
            <person name="Mavromatis K."/>
            <person name="Ovchinnikova G."/>
            <person name="Pati A."/>
            <person name="Chen A."/>
            <person name="Palaniappan K."/>
            <person name="Land M."/>
            <person name="Hauser L."/>
            <person name="Chang Y.-J."/>
            <person name="Jeffries C.C."/>
            <person name="Brettin T."/>
            <person name="Detter J.C."/>
            <person name="Tapia R."/>
            <person name="Han C."/>
            <person name="Heimerl T."/>
            <person name="Weikl F."/>
            <person name="Brambilla E."/>
            <person name="Goker M."/>
            <person name="Bristow J."/>
            <person name="Eisen J.A."/>
            <person name="Markowitz V."/>
            <person name="Hugenholtz P."/>
            <person name="Kyrpides N.C."/>
            <person name="Klenk H.-P."/>
        </authorList>
    </citation>
    <scope>NUCLEOTIDE SEQUENCE [LARGE SCALE GENOMIC DNA]</scope>
    <source>
        <strain evidence="5">DSM 11486 / M11TL</strain>
    </source>
</reference>
<dbReference type="RefSeq" id="WP_013129442.1">
    <property type="nucleotide sequence ID" value="NC_014160.1"/>
</dbReference>